<dbReference type="Gene3D" id="4.10.860.10">
    <property type="entry name" value="UVR domain"/>
    <property type="match status" value="1"/>
</dbReference>
<comment type="subunit">
    <text evidence="6">Interacts with UvrB in an incision complex.</text>
</comment>
<dbReference type="FunFam" id="3.40.1440.10:FF:000001">
    <property type="entry name" value="UvrABC system protein C"/>
    <property type="match status" value="1"/>
</dbReference>
<comment type="caution">
    <text evidence="11">The sequence shown here is derived from an EMBL/GenBank/DDBJ whole genome shotgun (WGS) entry which is preliminary data.</text>
</comment>
<dbReference type="Gene3D" id="1.10.150.20">
    <property type="entry name" value="5' to 3' exonuclease, C-terminal subdomain"/>
    <property type="match status" value="1"/>
</dbReference>
<dbReference type="AlphaFoldDB" id="A0A916T825"/>
<evidence type="ECO:0000256" key="6">
    <source>
        <dbReference type="HAMAP-Rule" id="MF_00203"/>
    </source>
</evidence>
<dbReference type="InterPro" id="IPR038476">
    <property type="entry name" value="UvrC_RNase_H_dom_sf"/>
</dbReference>
<dbReference type="GO" id="GO:0009381">
    <property type="term" value="F:excinuclease ABC activity"/>
    <property type="evidence" value="ECO:0007669"/>
    <property type="project" value="UniProtKB-UniRule"/>
</dbReference>
<keyword evidence="6" id="KW-0742">SOS response</keyword>
<evidence type="ECO:0000256" key="1">
    <source>
        <dbReference type="ARBA" id="ARBA00022490"/>
    </source>
</evidence>
<evidence type="ECO:0000256" key="3">
    <source>
        <dbReference type="ARBA" id="ARBA00022769"/>
    </source>
</evidence>
<dbReference type="InterPro" id="IPR001943">
    <property type="entry name" value="UVR_dom"/>
</dbReference>
<comment type="similarity">
    <text evidence="6">Belongs to the UvrC family.</text>
</comment>
<keyword evidence="5 6" id="KW-0234">DNA repair</keyword>
<feature type="domain" description="UVR" evidence="8">
    <location>
        <begin position="208"/>
        <end position="243"/>
    </location>
</feature>
<evidence type="ECO:0000259" key="8">
    <source>
        <dbReference type="PROSITE" id="PS50151"/>
    </source>
</evidence>
<name>A0A916T825_9MICO</name>
<proteinExistence type="inferred from homology"/>
<dbReference type="NCBIfam" id="TIGR00194">
    <property type="entry name" value="uvrC"/>
    <property type="match status" value="1"/>
</dbReference>
<feature type="domain" description="UvrC family homology region profile" evidence="10">
    <location>
        <begin position="259"/>
        <end position="529"/>
    </location>
</feature>
<evidence type="ECO:0000313" key="11">
    <source>
        <dbReference type="EMBL" id="GGB33951.1"/>
    </source>
</evidence>
<dbReference type="InterPro" id="IPR010994">
    <property type="entry name" value="RuvA_2-like"/>
</dbReference>
<protein>
    <recommendedName>
        <fullName evidence="6">UvrABC system protein C</fullName>
        <shortName evidence="6">Protein UvrC</shortName>
    </recommendedName>
    <alternativeName>
        <fullName evidence="6">Excinuclease ABC subunit C</fullName>
    </alternativeName>
</protein>
<dbReference type="PROSITE" id="PS50164">
    <property type="entry name" value="GIY_YIG"/>
    <property type="match status" value="1"/>
</dbReference>
<dbReference type="Pfam" id="PF14520">
    <property type="entry name" value="HHH_5"/>
    <property type="match status" value="1"/>
</dbReference>
<dbReference type="GO" id="GO:0009380">
    <property type="term" value="C:excinuclease repair complex"/>
    <property type="evidence" value="ECO:0007669"/>
    <property type="project" value="InterPro"/>
</dbReference>
<dbReference type="InterPro" id="IPR047296">
    <property type="entry name" value="GIY-YIG_UvrC_Cho"/>
</dbReference>
<dbReference type="Pfam" id="PF02151">
    <property type="entry name" value="UVR"/>
    <property type="match status" value="1"/>
</dbReference>
<dbReference type="SUPFAM" id="SSF47781">
    <property type="entry name" value="RuvA domain 2-like"/>
    <property type="match status" value="1"/>
</dbReference>
<keyword evidence="12" id="KW-1185">Reference proteome</keyword>
<organism evidence="11 12">
    <name type="scientific">Flexivirga endophytica</name>
    <dbReference type="NCBI Taxonomy" id="1849103"/>
    <lineage>
        <taxon>Bacteria</taxon>
        <taxon>Bacillati</taxon>
        <taxon>Actinomycetota</taxon>
        <taxon>Actinomycetes</taxon>
        <taxon>Micrococcales</taxon>
        <taxon>Dermacoccaceae</taxon>
        <taxon>Flexivirga</taxon>
    </lineage>
</organism>
<dbReference type="PANTHER" id="PTHR30562">
    <property type="entry name" value="UVRC/OXIDOREDUCTASE"/>
    <property type="match status" value="1"/>
</dbReference>
<dbReference type="SUPFAM" id="SSF82771">
    <property type="entry name" value="GIY-YIG endonuclease"/>
    <property type="match status" value="1"/>
</dbReference>
<evidence type="ECO:0000256" key="5">
    <source>
        <dbReference type="ARBA" id="ARBA00023204"/>
    </source>
</evidence>
<evidence type="ECO:0000256" key="7">
    <source>
        <dbReference type="SAM" id="MobiDB-lite"/>
    </source>
</evidence>
<feature type="compositionally biased region" description="Acidic residues" evidence="7">
    <location>
        <begin position="478"/>
        <end position="489"/>
    </location>
</feature>
<accession>A0A916T825</accession>
<dbReference type="Pfam" id="PF01541">
    <property type="entry name" value="GIY-YIG"/>
    <property type="match status" value="1"/>
</dbReference>
<dbReference type="GO" id="GO:0003677">
    <property type="term" value="F:DNA binding"/>
    <property type="evidence" value="ECO:0007669"/>
    <property type="project" value="UniProtKB-UniRule"/>
</dbReference>
<evidence type="ECO:0000259" key="10">
    <source>
        <dbReference type="PROSITE" id="PS50165"/>
    </source>
</evidence>
<dbReference type="RefSeq" id="WP_188837442.1">
    <property type="nucleotide sequence ID" value="NZ_BMHI01000004.1"/>
</dbReference>
<feature type="domain" description="GIY-YIG" evidence="9">
    <location>
        <begin position="16"/>
        <end position="95"/>
    </location>
</feature>
<evidence type="ECO:0000259" key="9">
    <source>
        <dbReference type="PROSITE" id="PS50164"/>
    </source>
</evidence>
<dbReference type="SMART" id="SM00465">
    <property type="entry name" value="GIYc"/>
    <property type="match status" value="1"/>
</dbReference>
<reference evidence="11" key="2">
    <citation type="submission" date="2020-09" db="EMBL/GenBank/DDBJ databases">
        <authorList>
            <person name="Sun Q."/>
            <person name="Zhou Y."/>
        </authorList>
    </citation>
    <scope>NUCLEOTIDE SEQUENCE</scope>
    <source>
        <strain evidence="11">CGMCC 1.15085</strain>
    </source>
</reference>
<sequence length="680" mass="75907">MADPSTYRPKPGEIPVDPGVYKFRDKDRRVIYVGKAKSLRSRLSSYFQDIAALHPRTRTMVTTGASVEWTVVRNEVEALQLEYSWIKEFDPRFNVKYRDDKSYPYLAVTMGEEFPRAQVMRGTKRKGTRYFGPYAHAWAIRETLDQLLRVFPVRTCSSGVFKRAGQVGRPCLLGYIDKCSAPCVGRVTPDEHRAIAEEFCDFMAGNTRRFVKRLEREMRAASAELDFEAAARRRDDIAALEKALERSAVVLPDATDADVFGIEDDELEAAVQVFHVRGGRIRGQRGWVVDKQSEGDLGLSEVVERLLGQVYGGESPEGVPREVLVPALPPDPDAMADLLTQVRGARVELRVPQRGDKRTLMETVNRNAKQALGRHKVARAGDLTARSQALQDLQDALELQQAPLRIECFDVSHVQGTNVVASMVVFEDGLPRKGEYRRFIVRGTPQPDGSVRLDDTAAMDEILTRRFRHYLEDRDSAGDIELDDTDEDPASGSGPIDETTGRPKRFAYPPQLVVVDGGKPQVDAAAHALEALGIDDVAVVGLAKRLEEVWLPDDDFPVILPRTSDGLYLLQRVRDEAHRFAITFHRQRRSKAMTRSALDEIPGLGEVRRKALLREFGSVKRLRAASVEQIEAVKGIGPALAVTVHTHLREDDATAPAVNLTTGEVLDDQLDAPDNKEITR</sequence>
<gene>
    <name evidence="6 11" type="primary">uvrC</name>
    <name evidence="11" type="ORF">GCM10011492_25730</name>
</gene>
<dbReference type="InterPro" id="IPR035901">
    <property type="entry name" value="GIY-YIG_endonuc_sf"/>
</dbReference>
<dbReference type="Gene3D" id="3.40.1440.10">
    <property type="entry name" value="GIY-YIG endonuclease"/>
    <property type="match status" value="1"/>
</dbReference>
<dbReference type="PROSITE" id="PS50151">
    <property type="entry name" value="UVR"/>
    <property type="match status" value="1"/>
</dbReference>
<comment type="subcellular location">
    <subcellularLocation>
        <location evidence="6">Cytoplasm</location>
    </subcellularLocation>
</comment>
<dbReference type="Pfam" id="PF08459">
    <property type="entry name" value="UvrC_RNaseH_dom"/>
    <property type="match status" value="1"/>
</dbReference>
<comment type="function">
    <text evidence="6">The UvrABC repair system catalyzes the recognition and processing of DNA lesions. UvrC both incises the 5' and 3' sides of the lesion. The N-terminal half is responsible for the 3' incision and the C-terminal half is responsible for the 5' incision.</text>
</comment>
<reference evidence="11" key="1">
    <citation type="journal article" date="2014" name="Int. J. Syst. Evol. Microbiol.">
        <title>Complete genome sequence of Corynebacterium casei LMG S-19264T (=DSM 44701T), isolated from a smear-ripened cheese.</title>
        <authorList>
            <consortium name="US DOE Joint Genome Institute (JGI-PGF)"/>
            <person name="Walter F."/>
            <person name="Albersmeier A."/>
            <person name="Kalinowski J."/>
            <person name="Ruckert C."/>
        </authorList>
    </citation>
    <scope>NUCLEOTIDE SEQUENCE</scope>
    <source>
        <strain evidence="11">CGMCC 1.15085</strain>
    </source>
</reference>
<dbReference type="Proteomes" id="UP000636793">
    <property type="component" value="Unassembled WGS sequence"/>
</dbReference>
<feature type="region of interest" description="Disordered" evidence="7">
    <location>
        <begin position="477"/>
        <end position="503"/>
    </location>
</feature>
<keyword evidence="4 6" id="KW-0267">Excision nuclease</keyword>
<keyword evidence="1 6" id="KW-0963">Cytoplasm</keyword>
<evidence type="ECO:0000313" key="12">
    <source>
        <dbReference type="Proteomes" id="UP000636793"/>
    </source>
</evidence>
<dbReference type="NCBIfam" id="NF001824">
    <property type="entry name" value="PRK00558.1-5"/>
    <property type="match status" value="1"/>
</dbReference>
<dbReference type="InterPro" id="IPR004791">
    <property type="entry name" value="UvrC"/>
</dbReference>
<dbReference type="PANTHER" id="PTHR30562:SF1">
    <property type="entry name" value="UVRABC SYSTEM PROTEIN C"/>
    <property type="match status" value="1"/>
</dbReference>
<dbReference type="CDD" id="cd10434">
    <property type="entry name" value="GIY-YIG_UvrC_Cho"/>
    <property type="match status" value="1"/>
</dbReference>
<dbReference type="GO" id="GO:0006289">
    <property type="term" value="P:nucleotide-excision repair"/>
    <property type="evidence" value="ECO:0007669"/>
    <property type="project" value="UniProtKB-UniRule"/>
</dbReference>
<dbReference type="GO" id="GO:0005737">
    <property type="term" value="C:cytoplasm"/>
    <property type="evidence" value="ECO:0007669"/>
    <property type="project" value="UniProtKB-SubCell"/>
</dbReference>
<dbReference type="PROSITE" id="PS50165">
    <property type="entry name" value="UVRC"/>
    <property type="match status" value="1"/>
</dbReference>
<evidence type="ECO:0000256" key="2">
    <source>
        <dbReference type="ARBA" id="ARBA00022763"/>
    </source>
</evidence>
<dbReference type="Pfam" id="PF22920">
    <property type="entry name" value="UvrC_RNaseH"/>
    <property type="match status" value="1"/>
</dbReference>
<dbReference type="HAMAP" id="MF_00203">
    <property type="entry name" value="UvrC"/>
    <property type="match status" value="1"/>
</dbReference>
<dbReference type="EMBL" id="BMHI01000004">
    <property type="protein sequence ID" value="GGB33951.1"/>
    <property type="molecule type" value="Genomic_DNA"/>
</dbReference>
<dbReference type="InterPro" id="IPR000305">
    <property type="entry name" value="GIY-YIG_endonuc"/>
</dbReference>
<keyword evidence="2 6" id="KW-0227">DNA damage</keyword>
<dbReference type="InterPro" id="IPR036876">
    <property type="entry name" value="UVR_dom_sf"/>
</dbReference>
<keyword evidence="3 6" id="KW-0228">DNA excision</keyword>
<dbReference type="SUPFAM" id="SSF46600">
    <property type="entry name" value="C-terminal UvrC-binding domain of UvrB"/>
    <property type="match status" value="1"/>
</dbReference>
<dbReference type="InterPro" id="IPR050066">
    <property type="entry name" value="UvrABC_protein_C"/>
</dbReference>
<evidence type="ECO:0000256" key="4">
    <source>
        <dbReference type="ARBA" id="ARBA00022881"/>
    </source>
</evidence>
<dbReference type="InterPro" id="IPR001162">
    <property type="entry name" value="UvrC_RNase_H_dom"/>
</dbReference>
<dbReference type="GO" id="GO:0009432">
    <property type="term" value="P:SOS response"/>
    <property type="evidence" value="ECO:0007669"/>
    <property type="project" value="UniProtKB-UniRule"/>
</dbReference>
<dbReference type="Gene3D" id="3.30.420.340">
    <property type="entry name" value="UvrC, RNAse H endonuclease domain"/>
    <property type="match status" value="1"/>
</dbReference>